<dbReference type="GO" id="GO:0009253">
    <property type="term" value="P:peptidoglycan catabolic process"/>
    <property type="evidence" value="ECO:0007669"/>
    <property type="project" value="InterPro"/>
</dbReference>
<evidence type="ECO:0000256" key="5">
    <source>
        <dbReference type="ARBA" id="ARBA00011901"/>
    </source>
</evidence>
<dbReference type="PANTHER" id="PTHR30417">
    <property type="entry name" value="N-ACETYLMURAMOYL-L-ALANINE AMIDASE AMID"/>
    <property type="match status" value="1"/>
</dbReference>
<feature type="domain" description="N-acetylmuramoyl-L-alanine amidase" evidence="13">
    <location>
        <begin position="18"/>
        <end position="167"/>
    </location>
</feature>
<keyword evidence="10" id="KW-0961">Cell wall biogenesis/degradation</keyword>
<dbReference type="KEGG" id="haz:A9404_11440"/>
<dbReference type="InterPro" id="IPR002502">
    <property type="entry name" value="Amidase_domain"/>
</dbReference>
<dbReference type="GO" id="GO:0071555">
    <property type="term" value="P:cell wall organization"/>
    <property type="evidence" value="ECO:0007669"/>
    <property type="project" value="UniProtKB-KW"/>
</dbReference>
<sequence>MIVDPKTETLSGVRYVHSPHCDDRPPDMAMTLVVIHGISLPPEQFGGPAIEQLFLGQLDPAGHPYFAEIAGLRVSAHLLIRRDGSMVQFVPFTRRAWHAGESRLGDRTRCNDFSIGIELEGTDTHPYTSVQYDQLTQVLAALKQRYPSLRDVRGHSAIAPGRKTDPGPAFDWGRLANYLPSGLSLA</sequence>
<dbReference type="SUPFAM" id="SSF55846">
    <property type="entry name" value="N-acetylmuramoyl-L-alanine amidase-like"/>
    <property type="match status" value="1"/>
</dbReference>
<evidence type="ECO:0000313" key="15">
    <source>
        <dbReference type="Proteomes" id="UP000078596"/>
    </source>
</evidence>
<dbReference type="GO" id="GO:0005737">
    <property type="term" value="C:cytoplasm"/>
    <property type="evidence" value="ECO:0007669"/>
    <property type="project" value="UniProtKB-SubCell"/>
</dbReference>
<comment type="subcellular location">
    <subcellularLocation>
        <location evidence="3">Cytoplasm</location>
    </subcellularLocation>
</comment>
<evidence type="ECO:0000256" key="8">
    <source>
        <dbReference type="ARBA" id="ARBA00022801"/>
    </source>
</evidence>
<gene>
    <name evidence="14" type="ORF">A9404_11440</name>
</gene>
<name>A0A191ZJ42_9GAMM</name>
<keyword evidence="15" id="KW-1185">Reference proteome</keyword>
<comment type="similarity">
    <text evidence="4">Belongs to the N-acetylmuramoyl-L-alanine amidase 2 family.</text>
</comment>
<dbReference type="RefSeq" id="WP_066101717.1">
    <property type="nucleotide sequence ID" value="NZ_CP016027.1"/>
</dbReference>
<evidence type="ECO:0000256" key="1">
    <source>
        <dbReference type="ARBA" id="ARBA00001561"/>
    </source>
</evidence>
<dbReference type="InterPro" id="IPR051206">
    <property type="entry name" value="NAMLAA_amidase_2"/>
</dbReference>
<organism evidence="14 15">
    <name type="scientific">Halothiobacillus diazotrophicus</name>
    <dbReference type="NCBI Taxonomy" id="1860122"/>
    <lineage>
        <taxon>Bacteria</taxon>
        <taxon>Pseudomonadati</taxon>
        <taxon>Pseudomonadota</taxon>
        <taxon>Gammaproteobacteria</taxon>
        <taxon>Chromatiales</taxon>
        <taxon>Halothiobacillaceae</taxon>
        <taxon>Halothiobacillus</taxon>
    </lineage>
</organism>
<comment type="cofactor">
    <cofactor evidence="2">
        <name>Zn(2+)</name>
        <dbReference type="ChEBI" id="CHEBI:29105"/>
    </cofactor>
</comment>
<keyword evidence="9" id="KW-0862">Zinc</keyword>
<keyword evidence="7" id="KW-0479">Metal-binding</keyword>
<evidence type="ECO:0000256" key="2">
    <source>
        <dbReference type="ARBA" id="ARBA00001947"/>
    </source>
</evidence>
<dbReference type="AlphaFoldDB" id="A0A191ZJ42"/>
<keyword evidence="8" id="KW-0378">Hydrolase</keyword>
<evidence type="ECO:0000256" key="6">
    <source>
        <dbReference type="ARBA" id="ARBA00022490"/>
    </source>
</evidence>
<proteinExistence type="inferred from homology"/>
<evidence type="ECO:0000256" key="11">
    <source>
        <dbReference type="ARBA" id="ARBA00039257"/>
    </source>
</evidence>
<keyword evidence="6" id="KW-0963">Cytoplasm</keyword>
<dbReference type="GO" id="GO:0008745">
    <property type="term" value="F:N-acetylmuramoyl-L-alanine amidase activity"/>
    <property type="evidence" value="ECO:0007669"/>
    <property type="project" value="UniProtKB-EC"/>
</dbReference>
<dbReference type="NCBIfam" id="NF008758">
    <property type="entry name" value="PRK11789.1"/>
    <property type="match status" value="1"/>
</dbReference>
<evidence type="ECO:0000256" key="4">
    <source>
        <dbReference type="ARBA" id="ARBA00007553"/>
    </source>
</evidence>
<dbReference type="PANTHER" id="PTHR30417:SF4">
    <property type="entry name" value="1,6-ANHYDRO-N-ACETYLMURAMYL-L-ALANINE AMIDASE AMPD"/>
    <property type="match status" value="1"/>
</dbReference>
<dbReference type="Proteomes" id="UP000078596">
    <property type="component" value="Chromosome"/>
</dbReference>
<evidence type="ECO:0000256" key="7">
    <source>
        <dbReference type="ARBA" id="ARBA00022723"/>
    </source>
</evidence>
<dbReference type="SMART" id="SM00644">
    <property type="entry name" value="Ami_2"/>
    <property type="match status" value="1"/>
</dbReference>
<dbReference type="EC" id="3.5.1.28" evidence="5"/>
<dbReference type="CDD" id="cd06583">
    <property type="entry name" value="PGRP"/>
    <property type="match status" value="1"/>
</dbReference>
<dbReference type="GO" id="GO:0009254">
    <property type="term" value="P:peptidoglycan turnover"/>
    <property type="evidence" value="ECO:0007669"/>
    <property type="project" value="TreeGrafter"/>
</dbReference>
<dbReference type="InterPro" id="IPR036505">
    <property type="entry name" value="Amidase/PGRP_sf"/>
</dbReference>
<evidence type="ECO:0000259" key="13">
    <source>
        <dbReference type="SMART" id="SM00644"/>
    </source>
</evidence>
<accession>A0A191ZJ42</accession>
<protein>
    <recommendedName>
        <fullName evidence="11">1,6-anhydro-N-acetylmuramyl-L-alanine amidase AmpD</fullName>
        <ecNumber evidence="5">3.5.1.28</ecNumber>
    </recommendedName>
    <alternativeName>
        <fullName evidence="12">N-acetylmuramoyl-L-alanine amidase</fullName>
    </alternativeName>
</protein>
<dbReference type="Pfam" id="PF01510">
    <property type="entry name" value="Amidase_2"/>
    <property type="match status" value="1"/>
</dbReference>
<evidence type="ECO:0000256" key="12">
    <source>
        <dbReference type="ARBA" id="ARBA00042615"/>
    </source>
</evidence>
<evidence type="ECO:0000256" key="3">
    <source>
        <dbReference type="ARBA" id="ARBA00004496"/>
    </source>
</evidence>
<dbReference type="OrthoDB" id="9794842at2"/>
<evidence type="ECO:0000313" key="14">
    <source>
        <dbReference type="EMBL" id="ANJ67909.1"/>
    </source>
</evidence>
<dbReference type="EMBL" id="CP016027">
    <property type="protein sequence ID" value="ANJ67909.1"/>
    <property type="molecule type" value="Genomic_DNA"/>
</dbReference>
<dbReference type="STRING" id="1860122.A9404_11440"/>
<comment type="catalytic activity">
    <reaction evidence="1">
        <text>Hydrolyzes the link between N-acetylmuramoyl residues and L-amino acid residues in certain cell-wall glycopeptides.</text>
        <dbReference type="EC" id="3.5.1.28"/>
    </reaction>
</comment>
<reference evidence="14 15" key="1">
    <citation type="submission" date="2016-06" db="EMBL/GenBank/DDBJ databases">
        <title>Insight into the functional genes involving in sulfur oxidation in Pearl River water.</title>
        <authorList>
            <person name="Luo J."/>
            <person name="Tan X."/>
            <person name="Lin W."/>
        </authorList>
    </citation>
    <scope>NUCLEOTIDE SEQUENCE [LARGE SCALE GENOMIC DNA]</scope>
    <source>
        <strain evidence="14 15">LS2</strain>
    </source>
</reference>
<dbReference type="Gene3D" id="3.40.80.10">
    <property type="entry name" value="Peptidoglycan recognition protein-like"/>
    <property type="match status" value="1"/>
</dbReference>
<dbReference type="GO" id="GO:0046872">
    <property type="term" value="F:metal ion binding"/>
    <property type="evidence" value="ECO:0007669"/>
    <property type="project" value="UniProtKB-KW"/>
</dbReference>
<evidence type="ECO:0000256" key="10">
    <source>
        <dbReference type="ARBA" id="ARBA00023316"/>
    </source>
</evidence>
<evidence type="ECO:0000256" key="9">
    <source>
        <dbReference type="ARBA" id="ARBA00022833"/>
    </source>
</evidence>